<dbReference type="FunFam" id="3.30.360.10:FF:000002">
    <property type="entry name" value="Glyceraldehyde-3-phosphate dehydrogenase"/>
    <property type="match status" value="1"/>
</dbReference>
<evidence type="ECO:0000256" key="1">
    <source>
        <dbReference type="ARBA" id="ARBA00007406"/>
    </source>
</evidence>
<dbReference type="PRINTS" id="PR00078">
    <property type="entry name" value="G3PDHDRGNASE"/>
</dbReference>
<dbReference type="CDD" id="cd18126">
    <property type="entry name" value="GAPDH_I_C"/>
    <property type="match status" value="1"/>
</dbReference>
<proteinExistence type="inferred from homology"/>
<comment type="caution">
    <text evidence="4">The sequence shown here is derived from an EMBL/GenBank/DDBJ whole genome shotgun (WGS) entry which is preliminary data.</text>
</comment>
<dbReference type="EMBL" id="PFBF01000006">
    <property type="protein sequence ID" value="PIR86513.1"/>
    <property type="molecule type" value="Genomic_DNA"/>
</dbReference>
<dbReference type="PANTHER" id="PTHR43148">
    <property type="entry name" value="GLYCERALDEHYDE-3-PHOSPHATE DEHYDROGENASE 2"/>
    <property type="match status" value="1"/>
</dbReference>
<feature type="domain" description="Glyceraldehyde 3-phosphate dehydrogenase catalytic" evidence="3">
    <location>
        <begin position="71"/>
        <end position="227"/>
    </location>
</feature>
<feature type="non-terminal residue" evidence="4">
    <location>
        <position position="1"/>
    </location>
</feature>
<dbReference type="Proteomes" id="UP000230706">
    <property type="component" value="Unassembled WGS sequence"/>
</dbReference>
<dbReference type="SUPFAM" id="SSF51735">
    <property type="entry name" value="NAD(P)-binding Rossmann-fold domains"/>
    <property type="match status" value="1"/>
</dbReference>
<protein>
    <submittedName>
        <fullName evidence="4">Type I glyceraldehyde-3-phosphate dehydrogenase</fullName>
    </submittedName>
</protein>
<dbReference type="AlphaFoldDB" id="A0A2H0UJD1"/>
<dbReference type="Pfam" id="PF02800">
    <property type="entry name" value="Gp_dh_C"/>
    <property type="match status" value="1"/>
</dbReference>
<keyword evidence="2" id="KW-0560">Oxidoreductase</keyword>
<evidence type="ECO:0000259" key="3">
    <source>
        <dbReference type="Pfam" id="PF02800"/>
    </source>
</evidence>
<evidence type="ECO:0000313" key="4">
    <source>
        <dbReference type="EMBL" id="PIR86513.1"/>
    </source>
</evidence>
<name>A0A2H0UJD1_9BACT</name>
<reference evidence="5" key="1">
    <citation type="submission" date="2017-09" db="EMBL/GenBank/DDBJ databases">
        <title>Depth-based differentiation of microbial function through sediment-hosted aquifers and enrichment of novel symbionts in the deep terrestrial subsurface.</title>
        <authorList>
            <person name="Probst A.J."/>
            <person name="Ladd B."/>
            <person name="Jarett J.K."/>
            <person name="Geller-Mcgrath D.E."/>
            <person name="Sieber C.M.K."/>
            <person name="Emerson J.B."/>
            <person name="Anantharaman K."/>
            <person name="Thomas B.C."/>
            <person name="Malmstrom R."/>
            <person name="Stieglmeier M."/>
            <person name="Klingl A."/>
            <person name="Woyke T."/>
            <person name="Ryan C.M."/>
            <person name="Banfield J.F."/>
        </authorList>
    </citation>
    <scope>NUCLEOTIDE SEQUENCE [LARGE SCALE GENOMIC DNA]</scope>
</reference>
<dbReference type="InterPro" id="IPR020829">
    <property type="entry name" value="GlycerAld_3-P_DH_cat"/>
</dbReference>
<dbReference type="InterPro" id="IPR036291">
    <property type="entry name" value="NAD(P)-bd_dom_sf"/>
</dbReference>
<dbReference type="InterPro" id="IPR020831">
    <property type="entry name" value="GlycerAld/Erythrose_P_DH"/>
</dbReference>
<sequence>VESTGFFASYEKSKAHLDAGAKRVVVSAPVKDSPEDAGVTGATVLVGVNEDKLATCQISSNASCTTNAGSPVVAILDEAIGIEKAMLNTVHGYTSSQALVDSPNEKDPRRGRAAAQNIVPSSTGAAIATTKAHEGLKDKFDGIAMRVPVVVGSIVDITFVAKKETSVEEVNEILQKASKEDRWKGIFDATDEPLVSTDIIGNPHASVADLQMTRVVDGNLVKVLAWYDNEMGYANTLVRHVLETGKHV</sequence>
<comment type="similarity">
    <text evidence="1">Belongs to the glyceraldehyde-3-phosphate dehydrogenase family.</text>
</comment>
<evidence type="ECO:0000313" key="5">
    <source>
        <dbReference type="Proteomes" id="UP000230706"/>
    </source>
</evidence>
<gene>
    <name evidence="4" type="ORF">COU13_00475</name>
</gene>
<dbReference type="SUPFAM" id="SSF55347">
    <property type="entry name" value="Glyceraldehyde-3-phosphate dehydrogenase-like, C-terminal domain"/>
    <property type="match status" value="1"/>
</dbReference>
<dbReference type="Gene3D" id="3.30.360.10">
    <property type="entry name" value="Dihydrodipicolinate Reductase, domain 2"/>
    <property type="match status" value="1"/>
</dbReference>
<organism evidence="4 5">
    <name type="scientific">Candidatus Kaiserbacteria bacterium CG10_big_fil_rev_8_21_14_0_10_43_70</name>
    <dbReference type="NCBI Taxonomy" id="1974605"/>
    <lineage>
        <taxon>Bacteria</taxon>
        <taxon>Candidatus Kaiseribacteriota</taxon>
    </lineage>
</organism>
<dbReference type="GO" id="GO:0016620">
    <property type="term" value="F:oxidoreductase activity, acting on the aldehyde or oxo group of donors, NAD or NADP as acceptor"/>
    <property type="evidence" value="ECO:0007669"/>
    <property type="project" value="InterPro"/>
</dbReference>
<accession>A0A2H0UJD1</accession>
<dbReference type="Gene3D" id="3.40.50.720">
    <property type="entry name" value="NAD(P)-binding Rossmann-like Domain"/>
    <property type="match status" value="1"/>
</dbReference>
<evidence type="ECO:0000256" key="2">
    <source>
        <dbReference type="ARBA" id="ARBA00023002"/>
    </source>
</evidence>